<gene>
    <name evidence="5" type="primary">Dvir\GJ21906</name>
    <name evidence="5" type="ORF">Dvir_GJ21906</name>
</gene>
<proteinExistence type="predicted"/>
<organism evidence="5 6">
    <name type="scientific">Drosophila virilis</name>
    <name type="common">Fruit fly</name>
    <dbReference type="NCBI Taxonomy" id="7244"/>
    <lineage>
        <taxon>Eukaryota</taxon>
        <taxon>Metazoa</taxon>
        <taxon>Ecdysozoa</taxon>
        <taxon>Arthropoda</taxon>
        <taxon>Hexapoda</taxon>
        <taxon>Insecta</taxon>
        <taxon>Pterygota</taxon>
        <taxon>Neoptera</taxon>
        <taxon>Endopterygota</taxon>
        <taxon>Diptera</taxon>
        <taxon>Brachycera</taxon>
        <taxon>Muscomorpha</taxon>
        <taxon>Ephydroidea</taxon>
        <taxon>Drosophilidae</taxon>
        <taxon>Drosophila</taxon>
    </lineage>
</organism>
<reference evidence="5 6" key="1">
    <citation type="journal article" date="2007" name="Nature">
        <title>Evolution of genes and genomes on the Drosophila phylogeny.</title>
        <authorList>
            <consortium name="Drosophila 12 Genomes Consortium"/>
            <person name="Clark A.G."/>
            <person name="Eisen M.B."/>
            <person name="Smith D.R."/>
            <person name="Bergman C.M."/>
            <person name="Oliver B."/>
            <person name="Markow T.A."/>
            <person name="Kaufman T.C."/>
            <person name="Kellis M."/>
            <person name="Gelbart W."/>
            <person name="Iyer V.N."/>
            <person name="Pollard D.A."/>
            <person name="Sackton T.B."/>
            <person name="Larracuente A.M."/>
            <person name="Singh N.D."/>
            <person name="Abad J.P."/>
            <person name="Abt D.N."/>
            <person name="Adryan B."/>
            <person name="Aguade M."/>
            <person name="Akashi H."/>
            <person name="Anderson W.W."/>
            <person name="Aquadro C.F."/>
            <person name="Ardell D.H."/>
            <person name="Arguello R."/>
            <person name="Artieri C.G."/>
            <person name="Barbash D.A."/>
            <person name="Barker D."/>
            <person name="Barsanti P."/>
            <person name="Batterham P."/>
            <person name="Batzoglou S."/>
            <person name="Begun D."/>
            <person name="Bhutkar A."/>
            <person name="Blanco E."/>
            <person name="Bosak S.A."/>
            <person name="Bradley R.K."/>
            <person name="Brand A.D."/>
            <person name="Brent M.R."/>
            <person name="Brooks A.N."/>
            <person name="Brown R.H."/>
            <person name="Butlin R.K."/>
            <person name="Caggese C."/>
            <person name="Calvi B.R."/>
            <person name="Bernardo de Carvalho A."/>
            <person name="Caspi A."/>
            <person name="Castrezana S."/>
            <person name="Celniker S.E."/>
            <person name="Chang J.L."/>
            <person name="Chapple C."/>
            <person name="Chatterji S."/>
            <person name="Chinwalla A."/>
            <person name="Civetta A."/>
            <person name="Clifton S.W."/>
            <person name="Comeron J.M."/>
            <person name="Costello J.C."/>
            <person name="Coyne J.A."/>
            <person name="Daub J."/>
            <person name="David R.G."/>
            <person name="Delcher A.L."/>
            <person name="Delehaunty K."/>
            <person name="Do C.B."/>
            <person name="Ebling H."/>
            <person name="Edwards K."/>
            <person name="Eickbush T."/>
            <person name="Evans J.D."/>
            <person name="Filipski A."/>
            <person name="Findeiss S."/>
            <person name="Freyhult E."/>
            <person name="Fulton L."/>
            <person name="Fulton R."/>
            <person name="Garcia A.C."/>
            <person name="Gardiner A."/>
            <person name="Garfield D.A."/>
            <person name="Garvin B.E."/>
            <person name="Gibson G."/>
            <person name="Gilbert D."/>
            <person name="Gnerre S."/>
            <person name="Godfrey J."/>
            <person name="Good R."/>
            <person name="Gotea V."/>
            <person name="Gravely B."/>
            <person name="Greenberg A.J."/>
            <person name="Griffiths-Jones S."/>
            <person name="Gross S."/>
            <person name="Guigo R."/>
            <person name="Gustafson E.A."/>
            <person name="Haerty W."/>
            <person name="Hahn M.W."/>
            <person name="Halligan D.L."/>
            <person name="Halpern A.L."/>
            <person name="Halter G.M."/>
            <person name="Han M.V."/>
            <person name="Heger A."/>
            <person name="Hillier L."/>
            <person name="Hinrichs A.S."/>
            <person name="Holmes I."/>
            <person name="Hoskins R.A."/>
            <person name="Hubisz M.J."/>
            <person name="Hultmark D."/>
            <person name="Huntley M.A."/>
            <person name="Jaffe D.B."/>
            <person name="Jagadeeshan S."/>
            <person name="Jeck W.R."/>
            <person name="Johnson J."/>
            <person name="Jones C.D."/>
            <person name="Jordan W.C."/>
            <person name="Karpen G.H."/>
            <person name="Kataoka E."/>
            <person name="Keightley P.D."/>
            <person name="Kheradpour P."/>
            <person name="Kirkness E.F."/>
            <person name="Koerich L.B."/>
            <person name="Kristiansen K."/>
            <person name="Kudrna D."/>
            <person name="Kulathinal R.J."/>
            <person name="Kumar S."/>
            <person name="Kwok R."/>
            <person name="Lander E."/>
            <person name="Langley C.H."/>
            <person name="Lapoint R."/>
            <person name="Lazzaro B.P."/>
            <person name="Lee S.J."/>
            <person name="Levesque L."/>
            <person name="Li R."/>
            <person name="Lin C.F."/>
            <person name="Lin M.F."/>
            <person name="Lindblad-Toh K."/>
            <person name="Llopart A."/>
            <person name="Long M."/>
            <person name="Low L."/>
            <person name="Lozovsky E."/>
            <person name="Lu J."/>
            <person name="Luo M."/>
            <person name="Machado C.A."/>
            <person name="Makalowski W."/>
            <person name="Marzo M."/>
            <person name="Matsuda M."/>
            <person name="Matzkin L."/>
            <person name="McAllister B."/>
            <person name="McBride C.S."/>
            <person name="McKernan B."/>
            <person name="McKernan K."/>
            <person name="Mendez-Lago M."/>
            <person name="Minx P."/>
            <person name="Mollenhauer M.U."/>
            <person name="Montooth K."/>
            <person name="Mount S.M."/>
            <person name="Mu X."/>
            <person name="Myers E."/>
            <person name="Negre B."/>
            <person name="Newfeld S."/>
            <person name="Nielsen R."/>
            <person name="Noor M.A."/>
            <person name="O'Grady P."/>
            <person name="Pachter L."/>
            <person name="Papaceit M."/>
            <person name="Parisi M.J."/>
            <person name="Parisi M."/>
            <person name="Parts L."/>
            <person name="Pedersen J.S."/>
            <person name="Pesole G."/>
            <person name="Phillippy A.M."/>
            <person name="Ponting C.P."/>
            <person name="Pop M."/>
            <person name="Porcelli D."/>
            <person name="Powell J.R."/>
            <person name="Prohaska S."/>
            <person name="Pruitt K."/>
            <person name="Puig M."/>
            <person name="Quesneville H."/>
            <person name="Ram K.R."/>
            <person name="Rand D."/>
            <person name="Rasmussen M.D."/>
            <person name="Reed L.K."/>
            <person name="Reenan R."/>
            <person name="Reily A."/>
            <person name="Remington K.A."/>
            <person name="Rieger T.T."/>
            <person name="Ritchie M.G."/>
            <person name="Robin C."/>
            <person name="Rogers Y.H."/>
            <person name="Rohde C."/>
            <person name="Rozas J."/>
            <person name="Rubenfield M.J."/>
            <person name="Ruiz A."/>
            <person name="Russo S."/>
            <person name="Salzberg S.L."/>
            <person name="Sanchez-Gracia A."/>
            <person name="Saranga D.J."/>
            <person name="Sato H."/>
            <person name="Schaeffer S.W."/>
            <person name="Schatz M.C."/>
            <person name="Schlenke T."/>
            <person name="Schwartz R."/>
            <person name="Segarra C."/>
            <person name="Singh R.S."/>
            <person name="Sirot L."/>
            <person name="Sirota M."/>
            <person name="Sisneros N.B."/>
            <person name="Smith C.D."/>
            <person name="Smith T.F."/>
            <person name="Spieth J."/>
            <person name="Stage D.E."/>
            <person name="Stark A."/>
            <person name="Stephan W."/>
            <person name="Strausberg R.L."/>
            <person name="Strempel S."/>
            <person name="Sturgill D."/>
            <person name="Sutton G."/>
            <person name="Sutton G.G."/>
            <person name="Tao W."/>
            <person name="Teichmann S."/>
            <person name="Tobari Y.N."/>
            <person name="Tomimura Y."/>
            <person name="Tsolas J.M."/>
            <person name="Valente V.L."/>
            <person name="Venter E."/>
            <person name="Venter J.C."/>
            <person name="Vicario S."/>
            <person name="Vieira F.G."/>
            <person name="Vilella A.J."/>
            <person name="Villasante A."/>
            <person name="Walenz B."/>
            <person name="Wang J."/>
            <person name="Wasserman M."/>
            <person name="Watts T."/>
            <person name="Wilson D."/>
            <person name="Wilson R.K."/>
            <person name="Wing R.A."/>
            <person name="Wolfner M.F."/>
            <person name="Wong A."/>
            <person name="Wong G.K."/>
            <person name="Wu C.I."/>
            <person name="Wu G."/>
            <person name="Yamamoto D."/>
            <person name="Yang H.P."/>
            <person name="Yang S.P."/>
            <person name="Yorke J.A."/>
            <person name="Yoshida K."/>
            <person name="Zdobnov E."/>
            <person name="Zhang P."/>
            <person name="Zhang Y."/>
            <person name="Zimin A.V."/>
            <person name="Baldwin J."/>
            <person name="Abdouelleil A."/>
            <person name="Abdulkadir J."/>
            <person name="Abebe A."/>
            <person name="Abera B."/>
            <person name="Abreu J."/>
            <person name="Acer S.C."/>
            <person name="Aftuck L."/>
            <person name="Alexander A."/>
            <person name="An P."/>
            <person name="Anderson E."/>
            <person name="Anderson S."/>
            <person name="Arachi H."/>
            <person name="Azer M."/>
            <person name="Bachantsang P."/>
            <person name="Barry A."/>
            <person name="Bayul T."/>
            <person name="Berlin A."/>
            <person name="Bessette D."/>
            <person name="Bloom T."/>
            <person name="Blye J."/>
            <person name="Boguslavskiy L."/>
            <person name="Bonnet C."/>
            <person name="Boukhgalter B."/>
            <person name="Bourzgui I."/>
            <person name="Brown A."/>
            <person name="Cahill P."/>
            <person name="Channer S."/>
            <person name="Cheshatsang Y."/>
            <person name="Chuda L."/>
            <person name="Citroen M."/>
            <person name="Collymore A."/>
            <person name="Cooke P."/>
            <person name="Costello M."/>
            <person name="D'Aco K."/>
            <person name="Daza R."/>
            <person name="De Haan G."/>
            <person name="DeGray S."/>
            <person name="DeMaso C."/>
            <person name="Dhargay N."/>
            <person name="Dooley K."/>
            <person name="Dooley E."/>
            <person name="Doricent M."/>
            <person name="Dorje P."/>
            <person name="Dorjee K."/>
            <person name="Dupes A."/>
            <person name="Elong R."/>
            <person name="Falk J."/>
            <person name="Farina A."/>
            <person name="Faro S."/>
            <person name="Ferguson D."/>
            <person name="Fisher S."/>
            <person name="Foley C.D."/>
            <person name="Franke A."/>
            <person name="Friedrich D."/>
            <person name="Gadbois L."/>
            <person name="Gearin G."/>
            <person name="Gearin C.R."/>
            <person name="Giannoukos G."/>
            <person name="Goode T."/>
            <person name="Graham J."/>
            <person name="Grandbois E."/>
            <person name="Grewal S."/>
            <person name="Gyaltsen K."/>
            <person name="Hafez N."/>
            <person name="Hagos B."/>
            <person name="Hall J."/>
            <person name="Henson C."/>
            <person name="Hollinger A."/>
            <person name="Honan T."/>
            <person name="Huard M.D."/>
            <person name="Hughes L."/>
            <person name="Hurhula B."/>
            <person name="Husby M.E."/>
            <person name="Kamat A."/>
            <person name="Kanga B."/>
            <person name="Kashin S."/>
            <person name="Khazanovich D."/>
            <person name="Kisner P."/>
            <person name="Lance K."/>
            <person name="Lara M."/>
            <person name="Lee W."/>
            <person name="Lennon N."/>
            <person name="Letendre F."/>
            <person name="LeVine R."/>
            <person name="Lipovsky A."/>
            <person name="Liu X."/>
            <person name="Liu J."/>
            <person name="Liu S."/>
            <person name="Lokyitsang T."/>
            <person name="Lokyitsang Y."/>
            <person name="Lubonja R."/>
            <person name="Lui A."/>
            <person name="MacDonald P."/>
            <person name="Magnisalis V."/>
            <person name="Maru K."/>
            <person name="Matthews C."/>
            <person name="McCusker W."/>
            <person name="McDonough S."/>
            <person name="Mehta T."/>
            <person name="Meldrim J."/>
            <person name="Meneus L."/>
            <person name="Mihai O."/>
            <person name="Mihalev A."/>
            <person name="Mihova T."/>
            <person name="Mittelman R."/>
            <person name="Mlenga V."/>
            <person name="Montmayeur A."/>
            <person name="Mulrain L."/>
            <person name="Navidi A."/>
            <person name="Naylor J."/>
            <person name="Negash T."/>
            <person name="Nguyen T."/>
            <person name="Nguyen N."/>
            <person name="Nicol R."/>
            <person name="Norbu C."/>
            <person name="Norbu N."/>
            <person name="Novod N."/>
            <person name="O'Neill B."/>
            <person name="Osman S."/>
            <person name="Markiewicz E."/>
            <person name="Oyono O.L."/>
            <person name="Patti C."/>
            <person name="Phunkhang P."/>
            <person name="Pierre F."/>
            <person name="Priest M."/>
            <person name="Raghuraman S."/>
            <person name="Rege F."/>
            <person name="Reyes R."/>
            <person name="Rise C."/>
            <person name="Rogov P."/>
            <person name="Ross K."/>
            <person name="Ryan E."/>
            <person name="Settipalli S."/>
            <person name="Shea T."/>
            <person name="Sherpa N."/>
            <person name="Shi L."/>
            <person name="Shih D."/>
            <person name="Sparrow T."/>
            <person name="Spaulding J."/>
            <person name="Stalker J."/>
            <person name="Stange-Thomann N."/>
            <person name="Stavropoulos S."/>
            <person name="Stone C."/>
            <person name="Strader C."/>
            <person name="Tesfaye S."/>
            <person name="Thomson T."/>
            <person name="Thoulutsang Y."/>
            <person name="Thoulutsang D."/>
            <person name="Topham K."/>
            <person name="Topping I."/>
            <person name="Tsamla T."/>
            <person name="Vassiliev H."/>
            <person name="Vo A."/>
            <person name="Wangchuk T."/>
            <person name="Wangdi T."/>
            <person name="Weiand M."/>
            <person name="Wilkinson J."/>
            <person name="Wilson A."/>
            <person name="Yadav S."/>
            <person name="Young G."/>
            <person name="Yu Q."/>
            <person name="Zembek L."/>
            <person name="Zhong D."/>
            <person name="Zimmer A."/>
            <person name="Zwirko Z."/>
            <person name="Jaffe D.B."/>
            <person name="Alvarez P."/>
            <person name="Brockman W."/>
            <person name="Butler J."/>
            <person name="Chin C."/>
            <person name="Gnerre S."/>
            <person name="Grabherr M."/>
            <person name="Kleber M."/>
            <person name="Mauceli E."/>
            <person name="MacCallum I."/>
        </authorList>
    </citation>
    <scope>NUCLEOTIDE SEQUENCE [LARGE SCALE GENOMIC DNA]</scope>
    <source>
        <strain evidence="5">TSC#15010-1051.87</strain>
        <strain evidence="6">Tucson 15010-1051.87</strain>
    </source>
</reference>
<feature type="region of interest" description="Disordered" evidence="1">
    <location>
        <begin position="417"/>
        <end position="449"/>
    </location>
</feature>
<evidence type="ECO:0000313" key="4">
    <source>
        <dbReference type="EMBL" id="KRF81713.1"/>
    </source>
</evidence>
<dbReference type="EMBL" id="CH940649">
    <property type="protein sequence ID" value="KRF81713.1"/>
    <property type="molecule type" value="Genomic_DNA"/>
</dbReference>
<feature type="region of interest" description="Disordered" evidence="1">
    <location>
        <begin position="169"/>
        <end position="221"/>
    </location>
</feature>
<dbReference type="KEGG" id="dvi:6627379"/>
<dbReference type="EMBL" id="CH940649">
    <property type="protein sequence ID" value="KRF81714.1"/>
    <property type="molecule type" value="Genomic_DNA"/>
</dbReference>
<evidence type="ECO:0000313" key="6">
    <source>
        <dbReference type="Proteomes" id="UP000008792"/>
    </source>
</evidence>
<name>A0A0Q9WB71_DROVI</name>
<keyword evidence="6" id="KW-1185">Reference proteome</keyword>
<dbReference type="STRING" id="7244.A0A0Q9WB71"/>
<feature type="compositionally biased region" description="Basic residues" evidence="1">
    <location>
        <begin position="188"/>
        <end position="197"/>
    </location>
</feature>
<accession>A0A0Q9WB71</accession>
<feature type="compositionally biased region" description="Polar residues" evidence="1">
    <location>
        <begin position="435"/>
        <end position="449"/>
    </location>
</feature>
<dbReference type="InParanoid" id="A0A0Q9WB71"/>
<dbReference type="FunCoup" id="A0A0Q9WB71">
    <property type="interactions" value="1"/>
</dbReference>
<reference evidence="5" key="2">
    <citation type="journal article" date="2008" name="Bioinformatics">
        <title>Assembly reconciliation.</title>
        <authorList>
            <person name="Zimin A.V."/>
            <person name="Smith D.R."/>
            <person name="Sutton G."/>
            <person name="Yorke J.A."/>
        </authorList>
    </citation>
    <scope>NUCLEOTIDE SEQUENCE</scope>
    <source>
        <strain evidence="5">TSC#15010-1051.87</strain>
    </source>
</reference>
<evidence type="ECO:0000313" key="2">
    <source>
        <dbReference type="EMBL" id="KRF81711.1"/>
    </source>
</evidence>
<evidence type="ECO:0000256" key="1">
    <source>
        <dbReference type="SAM" id="MobiDB-lite"/>
    </source>
</evidence>
<dbReference type="Proteomes" id="UP000008792">
    <property type="component" value="Unassembled WGS sequence"/>
</dbReference>
<evidence type="ECO:0000313" key="5">
    <source>
        <dbReference type="EMBL" id="KRF81714.1"/>
    </source>
</evidence>
<dbReference type="OrthoDB" id="8117310at2759"/>
<dbReference type="AlphaFoldDB" id="A0A0Q9WB71"/>
<reference evidence="5" key="3">
    <citation type="submission" date="2015-11" db="EMBL/GenBank/DDBJ databases">
        <authorList>
            <consortium name="FlyBase"/>
        </authorList>
    </citation>
    <scope>NUCLEOTIDE SEQUENCE</scope>
    <source>
        <strain evidence="5">TSC#15010-1051.87</strain>
    </source>
</reference>
<evidence type="ECO:0000313" key="3">
    <source>
        <dbReference type="EMBL" id="KRF81712.1"/>
    </source>
</evidence>
<sequence>MMYSNRGIDTSSDRFSSRTSVYNYPEHLNPFNDDDNHKRLRFWRLSKSNENSKQRSFSIGNLRDIWNFRSFNLKKKSSTLGIQKTSESPPVLRRSFGPNTPYFHPAEQIAGRHSLQNLNVPFSTASSKVNGNPYQRSTNFDRCSTPQPHHYQRIRSSYSSLSSTNPFESEVESDVNHSGCSTVGLRPKSYRKKKRKAPPVPTKNMVIDPLSDPEKNSMDSAHSPNMEAMDIKSLTSEIERFVHRDETSINKSLTSKSYLDSETALSDAADISVLSITENGNNNTPNEKAAFPAKETITAPYKENLKTCDAANISVLSITENANNNISEEIAVPKIENTKTCDAADISVLSIDENTNHNNISNESNICHAKEDNSEEIAVPNIENPKTCDAADISVLSIYENTNNNISNENNICHAKEGNSEEIAEPNPKTRDENSSSMQATSHSNENNFSCLENKSYKYNNIVRSSEHFNKPLTIFEKAESDVHRSDKNSKPEKVKSVKEIIDSINRSQQLLKESAAKGTKVYSTSLYTKSNITPTDDHNKNNVTIDNSYIDNHSHLQQSDFHKNKINKIVFQCRESSPTSSNLDWNPVPKPKRINSDLTIKDINDP</sequence>
<protein>
    <submittedName>
        <fullName evidence="2">Uncharacterized protein, isoform B</fullName>
    </submittedName>
    <submittedName>
        <fullName evidence="3">Uncharacterized protein, isoform C</fullName>
    </submittedName>
    <submittedName>
        <fullName evidence="4">Uncharacterized protein, isoform D</fullName>
    </submittedName>
    <submittedName>
        <fullName evidence="5">Uncharacterized protein, isoform E</fullName>
    </submittedName>
</protein>
<dbReference type="EMBL" id="CH940649">
    <property type="protein sequence ID" value="KRF81712.1"/>
    <property type="molecule type" value="Genomic_DNA"/>
</dbReference>
<dbReference type="EMBL" id="CH940649">
    <property type="protein sequence ID" value="KRF81711.1"/>
    <property type="molecule type" value="Genomic_DNA"/>
</dbReference>
<feature type="region of interest" description="Disordered" evidence="1">
    <location>
        <begin position="578"/>
        <end position="607"/>
    </location>
</feature>